<dbReference type="AlphaFoldDB" id="X0PZR5"/>
<protein>
    <submittedName>
        <fullName evidence="1">Uncharacterized protein</fullName>
    </submittedName>
</protein>
<organism evidence="1 2">
    <name type="scientific">Rhodococcus wratislaviensis NBRC 100605</name>
    <dbReference type="NCBI Taxonomy" id="1219028"/>
    <lineage>
        <taxon>Bacteria</taxon>
        <taxon>Bacillati</taxon>
        <taxon>Actinomycetota</taxon>
        <taxon>Actinomycetes</taxon>
        <taxon>Mycobacteriales</taxon>
        <taxon>Nocardiaceae</taxon>
        <taxon>Rhodococcus</taxon>
    </lineage>
</organism>
<keyword evidence="2" id="KW-1185">Reference proteome</keyword>
<accession>X0PZR5</accession>
<evidence type="ECO:0000313" key="2">
    <source>
        <dbReference type="Proteomes" id="UP000019491"/>
    </source>
</evidence>
<gene>
    <name evidence="1" type="ORF">RW1_006_02350</name>
</gene>
<reference evidence="1 2" key="1">
    <citation type="submission" date="2014-02" db="EMBL/GenBank/DDBJ databases">
        <title>Whole genome shotgun sequence of Rhodococcus wratislaviensis NBRC 100605.</title>
        <authorList>
            <person name="Hosoyama A."/>
            <person name="Tsuchikane K."/>
            <person name="Yoshida I."/>
            <person name="Ohji S."/>
            <person name="Ichikawa N."/>
            <person name="Yamazoe A."/>
            <person name="Fujita N."/>
        </authorList>
    </citation>
    <scope>NUCLEOTIDE SEQUENCE [LARGE SCALE GENOMIC DNA]</scope>
    <source>
        <strain evidence="1 2">NBRC 100605</strain>
    </source>
</reference>
<comment type="caution">
    <text evidence="1">The sequence shown here is derived from an EMBL/GenBank/DDBJ whole genome shotgun (WGS) entry which is preliminary data.</text>
</comment>
<sequence length="90" mass="9993">MNILRTCGNADCRHAEHPFRALHFVLTCNSGKGEAVMEKNTRRDSDADQDVHLSADDLAGVVEALTGERVIARPAQTRPARDVSLPRWRV</sequence>
<evidence type="ECO:0000313" key="1">
    <source>
        <dbReference type="EMBL" id="GAF43336.1"/>
    </source>
</evidence>
<dbReference type="Proteomes" id="UP000019491">
    <property type="component" value="Unassembled WGS sequence"/>
</dbReference>
<name>X0PZR5_RHOWR</name>
<proteinExistence type="predicted"/>
<dbReference type="EMBL" id="BAWF01000006">
    <property type="protein sequence ID" value="GAF43336.1"/>
    <property type="molecule type" value="Genomic_DNA"/>
</dbReference>